<dbReference type="AlphaFoldDB" id="A0A8K0DH42"/>
<evidence type="ECO:0000256" key="6">
    <source>
        <dbReference type="ARBA" id="ARBA00023180"/>
    </source>
</evidence>
<gene>
    <name evidence="8" type="ORF">ILUMI_03034</name>
</gene>
<dbReference type="Gene3D" id="3.40.720.10">
    <property type="entry name" value="Alkaline Phosphatase, subunit A"/>
    <property type="match status" value="1"/>
</dbReference>
<dbReference type="SUPFAM" id="SSF53649">
    <property type="entry name" value="Alkaline phosphatase-like"/>
    <property type="match status" value="1"/>
</dbReference>
<evidence type="ECO:0000256" key="3">
    <source>
        <dbReference type="ARBA" id="ARBA00022723"/>
    </source>
</evidence>
<evidence type="ECO:0000256" key="2">
    <source>
        <dbReference type="ARBA" id="ARBA00008779"/>
    </source>
</evidence>
<keyword evidence="6" id="KW-0325">Glycoprotein</keyword>
<organism evidence="8 9">
    <name type="scientific">Ignelater luminosus</name>
    <name type="common">Cucubano</name>
    <name type="synonym">Pyrophorus luminosus</name>
    <dbReference type="NCBI Taxonomy" id="2038154"/>
    <lineage>
        <taxon>Eukaryota</taxon>
        <taxon>Metazoa</taxon>
        <taxon>Ecdysozoa</taxon>
        <taxon>Arthropoda</taxon>
        <taxon>Hexapoda</taxon>
        <taxon>Insecta</taxon>
        <taxon>Pterygota</taxon>
        <taxon>Neoptera</taxon>
        <taxon>Endopterygota</taxon>
        <taxon>Coleoptera</taxon>
        <taxon>Polyphaga</taxon>
        <taxon>Elateriformia</taxon>
        <taxon>Elateroidea</taxon>
        <taxon>Elateridae</taxon>
        <taxon>Agrypninae</taxon>
        <taxon>Pyrophorini</taxon>
        <taxon>Ignelater</taxon>
    </lineage>
</organism>
<dbReference type="Proteomes" id="UP000801492">
    <property type="component" value="Unassembled WGS sequence"/>
</dbReference>
<dbReference type="PANTHER" id="PTHR10342:SF264">
    <property type="entry name" value="MIP05773P-RELATED"/>
    <property type="match status" value="1"/>
</dbReference>
<keyword evidence="5" id="KW-0106">Calcium</keyword>
<keyword evidence="9" id="KW-1185">Reference proteome</keyword>
<keyword evidence="3" id="KW-0479">Metal-binding</keyword>
<dbReference type="CDD" id="cd16029">
    <property type="entry name" value="4-S"/>
    <property type="match status" value="1"/>
</dbReference>
<comment type="similarity">
    <text evidence="2">Belongs to the sulfatase family.</text>
</comment>
<evidence type="ECO:0000259" key="7">
    <source>
        <dbReference type="Pfam" id="PF00884"/>
    </source>
</evidence>
<dbReference type="InterPro" id="IPR000917">
    <property type="entry name" value="Sulfatase_N"/>
</dbReference>
<dbReference type="PANTHER" id="PTHR10342">
    <property type="entry name" value="ARYLSULFATASE"/>
    <property type="match status" value="1"/>
</dbReference>
<dbReference type="InterPro" id="IPR024607">
    <property type="entry name" value="Sulfatase_CS"/>
</dbReference>
<comment type="caution">
    <text evidence="8">The sequence shown here is derived from an EMBL/GenBank/DDBJ whole genome shotgun (WGS) entry which is preliminary data.</text>
</comment>
<accession>A0A8K0DH42</accession>
<dbReference type="PROSITE" id="PS00523">
    <property type="entry name" value="SULFATASE_1"/>
    <property type="match status" value="1"/>
</dbReference>
<reference evidence="8" key="1">
    <citation type="submission" date="2019-08" db="EMBL/GenBank/DDBJ databases">
        <title>The genome of the North American firefly Photinus pyralis.</title>
        <authorList>
            <consortium name="Photinus pyralis genome working group"/>
            <person name="Fallon T.R."/>
            <person name="Sander Lower S.E."/>
            <person name="Weng J.-K."/>
        </authorList>
    </citation>
    <scope>NUCLEOTIDE SEQUENCE</scope>
    <source>
        <strain evidence="8">TRF0915ILg1</strain>
        <tissue evidence="8">Whole body</tissue>
    </source>
</reference>
<dbReference type="OrthoDB" id="103349at2759"/>
<evidence type="ECO:0000313" key="8">
    <source>
        <dbReference type="EMBL" id="KAF2903153.1"/>
    </source>
</evidence>
<sequence length="557" mass="62187">MNLNIYVFFSALIVILGVLLNYVSSAGAPHIIIILADDLGWNDVGFHGSDQIPTPNIDALAYNGVILNSHYVQPTCTPSRAALLTGKYPMRLGLQGKPFPPGQPATLPSAKLMSDYLKELGYSTRLVGKWHLGYTRWNDTPTYRGFDHHFGYLNGFTSYYDYLTTWTHRGVTYTGFDLRRDRDPAWEYQGQYATDVFTQEALTIIQAHDANIPLFLYVSHLAVHAGNEGKLLEAPQETINNFRYIADSNRRTYAAMVSKLDDSVGAIVETLEQKGMLQNSVIVFLSDNGAPTMGMFSNWGSNYPLRGIKDTLFEGGIRSASFVWSPLIVQNARVSNELIHITDWLPTFYSAAGGDISAIDPDLDGLDQWSSLVYDLPSPRADILLNIDEKDRNAALRFNNWKLIVGPPSLQSNDGYFGESGKNVQRLITYNTSAIAYSPAGRSIAKVSFTPVLEPDYSILRDQATLRCLPEKGKRSSCDPSSGAVCLYDIPSDPCEENNLAQYFPTIVRRMKRALVEYRSGLTPQLNQDLDIEKDDPKLFQYTWNPWVDCVDVTCSA</sequence>
<dbReference type="PROSITE" id="PS00149">
    <property type="entry name" value="SULFATASE_2"/>
    <property type="match status" value="1"/>
</dbReference>
<feature type="domain" description="Sulfatase N-terminal" evidence="7">
    <location>
        <begin position="29"/>
        <end position="353"/>
    </location>
</feature>
<dbReference type="EMBL" id="VTPC01001095">
    <property type="protein sequence ID" value="KAF2903153.1"/>
    <property type="molecule type" value="Genomic_DNA"/>
</dbReference>
<dbReference type="GO" id="GO:0008484">
    <property type="term" value="F:sulfuric ester hydrolase activity"/>
    <property type="evidence" value="ECO:0007669"/>
    <property type="project" value="InterPro"/>
</dbReference>
<comment type="cofactor">
    <cofactor evidence="1">
        <name>Ca(2+)</name>
        <dbReference type="ChEBI" id="CHEBI:29108"/>
    </cofactor>
</comment>
<dbReference type="GO" id="GO:0046872">
    <property type="term" value="F:metal ion binding"/>
    <property type="evidence" value="ECO:0007669"/>
    <property type="project" value="UniProtKB-KW"/>
</dbReference>
<name>A0A8K0DH42_IGNLU</name>
<evidence type="ECO:0000256" key="1">
    <source>
        <dbReference type="ARBA" id="ARBA00001913"/>
    </source>
</evidence>
<evidence type="ECO:0000313" key="9">
    <source>
        <dbReference type="Proteomes" id="UP000801492"/>
    </source>
</evidence>
<protein>
    <recommendedName>
        <fullName evidence="7">Sulfatase N-terminal domain-containing protein</fullName>
    </recommendedName>
</protein>
<dbReference type="InterPro" id="IPR047115">
    <property type="entry name" value="ARSB"/>
</dbReference>
<keyword evidence="4" id="KW-0378">Hydrolase</keyword>
<dbReference type="InterPro" id="IPR017850">
    <property type="entry name" value="Alkaline_phosphatase_core_sf"/>
</dbReference>
<dbReference type="Gene3D" id="3.30.1120.10">
    <property type="match status" value="1"/>
</dbReference>
<evidence type="ECO:0000256" key="4">
    <source>
        <dbReference type="ARBA" id="ARBA00022801"/>
    </source>
</evidence>
<proteinExistence type="inferred from homology"/>
<evidence type="ECO:0000256" key="5">
    <source>
        <dbReference type="ARBA" id="ARBA00022837"/>
    </source>
</evidence>
<dbReference type="Pfam" id="PF00884">
    <property type="entry name" value="Sulfatase"/>
    <property type="match status" value="1"/>
</dbReference>